<accession>A0AA86QLA4</accession>
<reference evidence="1" key="1">
    <citation type="submission" date="2023-06" db="EMBL/GenBank/DDBJ databases">
        <authorList>
            <person name="Kurt Z."/>
        </authorList>
    </citation>
    <scope>NUCLEOTIDE SEQUENCE</scope>
</reference>
<proteinExistence type="predicted"/>
<evidence type="ECO:0000313" key="2">
    <source>
        <dbReference type="EMBL" id="CAL6083002.1"/>
    </source>
</evidence>
<reference evidence="2 3" key="2">
    <citation type="submission" date="2024-07" db="EMBL/GenBank/DDBJ databases">
        <authorList>
            <person name="Akdeniz Z."/>
        </authorList>
    </citation>
    <scope>NUCLEOTIDE SEQUENCE [LARGE SCALE GENOMIC DNA]</scope>
</reference>
<sequence length="389" mass="42517">MYQILGTYYSIQVIAMIGINVNNATVNINQITFNPSNFKVGNGSSYLFGRTIQTKSTFVITDLAIILGNISNILVLGNTLTSNQDSDFYLFGGIISYIYNCDITVNNIIVDSYQQLNTQFISKSGILIGYIGSSLSRIIIDKVCFQQNMTSNTQKFNWFGLIGMNQGNISLHNAAITLRINGSYFNCIGIVGSQQLSLLAEIVNLKTIVSLISQQGQMTASIFGFGGAQNCTVYNTSLINSNINTNKDNIAGFIGYLNSNITIIDSTILQTNIQGLNQMVFGSENIGGFIGYINEKHVSIQNSLIMLTNISGSYRIGGFIGNYYQSEVQLKSSKVQQVCLNAFDRQVGIIVGCNCNIISIDSIAVQNYINGVLQTDCVKLLNIWSINGC</sequence>
<dbReference type="Proteomes" id="UP001642409">
    <property type="component" value="Unassembled WGS sequence"/>
</dbReference>
<dbReference type="AlphaFoldDB" id="A0AA86QLA4"/>
<protein>
    <submittedName>
        <fullName evidence="2">Hypothetical_protein</fullName>
    </submittedName>
</protein>
<gene>
    <name evidence="1" type="ORF">HINF_LOCUS45626</name>
    <name evidence="2" type="ORF">HINF_LOCUS61514</name>
</gene>
<name>A0AA86QLA4_9EUKA</name>
<organism evidence="1">
    <name type="scientific">Hexamita inflata</name>
    <dbReference type="NCBI Taxonomy" id="28002"/>
    <lineage>
        <taxon>Eukaryota</taxon>
        <taxon>Metamonada</taxon>
        <taxon>Diplomonadida</taxon>
        <taxon>Hexamitidae</taxon>
        <taxon>Hexamitinae</taxon>
        <taxon>Hexamita</taxon>
    </lineage>
</organism>
<dbReference type="Gene3D" id="2.160.20.110">
    <property type="match status" value="1"/>
</dbReference>
<dbReference type="EMBL" id="CATOUU010000899">
    <property type="protein sequence ID" value="CAI9957981.1"/>
    <property type="molecule type" value="Genomic_DNA"/>
</dbReference>
<keyword evidence="3" id="KW-1185">Reference proteome</keyword>
<evidence type="ECO:0000313" key="3">
    <source>
        <dbReference type="Proteomes" id="UP001642409"/>
    </source>
</evidence>
<dbReference type="EMBL" id="CAXDID020000369">
    <property type="protein sequence ID" value="CAL6083002.1"/>
    <property type="molecule type" value="Genomic_DNA"/>
</dbReference>
<evidence type="ECO:0000313" key="1">
    <source>
        <dbReference type="EMBL" id="CAI9957981.1"/>
    </source>
</evidence>
<comment type="caution">
    <text evidence="1">The sequence shown here is derived from an EMBL/GenBank/DDBJ whole genome shotgun (WGS) entry which is preliminary data.</text>
</comment>